<dbReference type="PANTHER" id="PTHR46268">
    <property type="entry name" value="STRESS RESPONSE PROTEIN NHAX"/>
    <property type="match status" value="1"/>
</dbReference>
<dbReference type="RefSeq" id="WP_090298512.1">
    <property type="nucleotide sequence ID" value="NZ_FNKI01000004.1"/>
</dbReference>
<evidence type="ECO:0000256" key="1">
    <source>
        <dbReference type="ARBA" id="ARBA00008791"/>
    </source>
</evidence>
<evidence type="ECO:0000313" key="3">
    <source>
        <dbReference type="EMBL" id="SDX01662.1"/>
    </source>
</evidence>
<feature type="domain" description="UspA" evidence="2">
    <location>
        <begin position="3"/>
        <end position="136"/>
    </location>
</feature>
<sequence length="269" mass="30446">MLQVLVPTDFSNDSYNALFYVSKLLKDQKCLIHLIHVCEPGQDSKQEEIKEASNAELEAMEHRLILDIGVNGKHTIVKSSLCSNMRKGVATYAKDHGVDLMVIGNKGKEEMTNILFGNNAMQLVREVDQCPILIVPHEIDYRPVDKIAFASSYVHPISDTNVETLHFFSKTVDATIVPMSIEEGKEPPAKQKNKSIFFDGISKNRSKEVVLPVFENKVKTILEFVELWNIGILSMVYYPHHFFLEFIGNGMVKELNTKLRVPFLILPKG</sequence>
<evidence type="ECO:0000259" key="2">
    <source>
        <dbReference type="Pfam" id="PF00582"/>
    </source>
</evidence>
<comment type="similarity">
    <text evidence="1">Belongs to the universal stress protein A family.</text>
</comment>
<dbReference type="CDD" id="cd00293">
    <property type="entry name" value="USP-like"/>
    <property type="match status" value="1"/>
</dbReference>
<gene>
    <name evidence="3" type="ORF">SAMN04487892_2974</name>
</gene>
<organism evidence="3 4">
    <name type="scientific">Flagellimonas zhangzhouensis</name>
    <dbReference type="NCBI Taxonomy" id="1073328"/>
    <lineage>
        <taxon>Bacteria</taxon>
        <taxon>Pseudomonadati</taxon>
        <taxon>Bacteroidota</taxon>
        <taxon>Flavobacteriia</taxon>
        <taxon>Flavobacteriales</taxon>
        <taxon>Flavobacteriaceae</taxon>
        <taxon>Flagellimonas</taxon>
    </lineage>
</organism>
<dbReference type="PANTHER" id="PTHR46268:SF6">
    <property type="entry name" value="UNIVERSAL STRESS PROTEIN UP12"/>
    <property type="match status" value="1"/>
</dbReference>
<dbReference type="AlphaFoldDB" id="A0A1H2Y8W5"/>
<name>A0A1H2Y8W5_9FLAO</name>
<dbReference type="STRING" id="1073328.SAMN05216294_3047"/>
<protein>
    <submittedName>
        <fullName evidence="3">Nucleotide-binding universal stress protein, UspA family</fullName>
    </submittedName>
</protein>
<keyword evidence="4" id="KW-1185">Reference proteome</keyword>
<dbReference type="SUPFAM" id="SSF52402">
    <property type="entry name" value="Adenine nucleotide alpha hydrolases-like"/>
    <property type="match status" value="1"/>
</dbReference>
<dbReference type="Proteomes" id="UP000199592">
    <property type="component" value="Unassembled WGS sequence"/>
</dbReference>
<dbReference type="Pfam" id="PF00582">
    <property type="entry name" value="Usp"/>
    <property type="match status" value="1"/>
</dbReference>
<reference evidence="4" key="1">
    <citation type="submission" date="2016-10" db="EMBL/GenBank/DDBJ databases">
        <authorList>
            <person name="Varghese N."/>
            <person name="Submissions S."/>
        </authorList>
    </citation>
    <scope>NUCLEOTIDE SEQUENCE [LARGE SCALE GENOMIC DNA]</scope>
    <source>
        <strain evidence="4">DSM 25030</strain>
    </source>
</reference>
<dbReference type="InterPro" id="IPR006016">
    <property type="entry name" value="UspA"/>
</dbReference>
<dbReference type="OrthoDB" id="9788959at2"/>
<proteinExistence type="inferred from homology"/>
<accession>A0A1H2Y8W5</accession>
<evidence type="ECO:0000313" key="4">
    <source>
        <dbReference type="Proteomes" id="UP000199592"/>
    </source>
</evidence>
<dbReference type="EMBL" id="FNMY01000005">
    <property type="protein sequence ID" value="SDX01662.1"/>
    <property type="molecule type" value="Genomic_DNA"/>
</dbReference>
<dbReference type="Gene3D" id="3.40.50.12370">
    <property type="match status" value="1"/>
</dbReference>